<dbReference type="GO" id="GO:0043565">
    <property type="term" value="F:sequence-specific DNA binding"/>
    <property type="evidence" value="ECO:0007669"/>
    <property type="project" value="TreeGrafter"/>
</dbReference>
<organism evidence="11">
    <name type="scientific">Amblyomma aureolatum</name>
    <dbReference type="NCBI Taxonomy" id="187763"/>
    <lineage>
        <taxon>Eukaryota</taxon>
        <taxon>Metazoa</taxon>
        <taxon>Ecdysozoa</taxon>
        <taxon>Arthropoda</taxon>
        <taxon>Chelicerata</taxon>
        <taxon>Arachnida</taxon>
        <taxon>Acari</taxon>
        <taxon>Parasitiformes</taxon>
        <taxon>Ixodida</taxon>
        <taxon>Ixodoidea</taxon>
        <taxon>Ixodidae</taxon>
        <taxon>Amblyomminae</taxon>
        <taxon>Amblyomma</taxon>
    </lineage>
</organism>
<evidence type="ECO:0000256" key="5">
    <source>
        <dbReference type="ARBA" id="ARBA00023125"/>
    </source>
</evidence>
<keyword evidence="3" id="KW-0053">Apoptosis</keyword>
<feature type="region of interest" description="Disordered" evidence="9">
    <location>
        <begin position="290"/>
        <end position="316"/>
    </location>
</feature>
<comment type="subcellular location">
    <subcellularLocation>
        <location evidence="1">Nucleus</location>
    </subcellularLocation>
</comment>
<feature type="compositionally biased region" description="Low complexity" evidence="9">
    <location>
        <begin position="1"/>
        <end position="29"/>
    </location>
</feature>
<evidence type="ECO:0000256" key="8">
    <source>
        <dbReference type="ARBA" id="ARBA00023242"/>
    </source>
</evidence>
<evidence type="ECO:0000259" key="10">
    <source>
        <dbReference type="Pfam" id="PF16019"/>
    </source>
</evidence>
<feature type="region of interest" description="Disordered" evidence="9">
    <location>
        <begin position="202"/>
        <end position="249"/>
    </location>
</feature>
<feature type="region of interest" description="Disordered" evidence="9">
    <location>
        <begin position="1"/>
        <end position="48"/>
    </location>
</feature>
<dbReference type="PANTHER" id="PTHR13580">
    <property type="entry name" value="TGF-BETA INDUCED APOPTOSIS PROTEIN"/>
    <property type="match status" value="1"/>
</dbReference>
<dbReference type="AlphaFoldDB" id="A0A1E1X4C4"/>
<feature type="compositionally biased region" description="Acidic residues" evidence="9">
    <location>
        <begin position="205"/>
        <end position="215"/>
    </location>
</feature>
<dbReference type="GO" id="GO:0005634">
    <property type="term" value="C:nucleus"/>
    <property type="evidence" value="ECO:0007669"/>
    <property type="project" value="UniProtKB-SubCell"/>
</dbReference>
<evidence type="ECO:0000256" key="6">
    <source>
        <dbReference type="ARBA" id="ARBA00023159"/>
    </source>
</evidence>
<dbReference type="InterPro" id="IPR023260">
    <property type="entry name" value="Cys/Ser-rich_nuc_prot"/>
</dbReference>
<evidence type="ECO:0000256" key="3">
    <source>
        <dbReference type="ARBA" id="ARBA00022703"/>
    </source>
</evidence>
<name>A0A1E1X4C4_9ACAR</name>
<feature type="non-terminal residue" evidence="11">
    <location>
        <position position="1"/>
    </location>
</feature>
<keyword evidence="8" id="KW-0539">Nucleus</keyword>
<proteinExistence type="evidence at transcript level"/>
<keyword evidence="5" id="KW-0238">DNA-binding</keyword>
<feature type="compositionally biased region" description="Low complexity" evidence="9">
    <location>
        <begin position="294"/>
        <end position="313"/>
    </location>
</feature>
<evidence type="ECO:0000256" key="4">
    <source>
        <dbReference type="ARBA" id="ARBA00023015"/>
    </source>
</evidence>
<dbReference type="Pfam" id="PF16019">
    <property type="entry name" value="CSRNP_N"/>
    <property type="match status" value="1"/>
</dbReference>
<accession>A0A1E1X4C4</accession>
<protein>
    <submittedName>
        <fullName evidence="11">Putative cysteine/serine-rich nuclear protein 3</fullName>
    </submittedName>
</protein>
<dbReference type="PRINTS" id="PR02031">
    <property type="entry name" value="CYSSERRICHNP"/>
</dbReference>
<evidence type="ECO:0000313" key="11">
    <source>
        <dbReference type="EMBL" id="JAT94104.1"/>
    </source>
</evidence>
<dbReference type="GO" id="GO:0006915">
    <property type="term" value="P:apoptotic process"/>
    <property type="evidence" value="ECO:0007669"/>
    <property type="project" value="UniProtKB-KW"/>
</dbReference>
<feature type="compositionally biased region" description="Acidic residues" evidence="9">
    <location>
        <begin position="223"/>
        <end position="233"/>
    </location>
</feature>
<reference evidence="11" key="1">
    <citation type="journal article" date="2017" name="Front. Cell. Infect. Microbiol.">
        <title>The Distinct Transcriptional Response of the Midgut of Amblyomma sculptum and Amblyomma aureolatum Ticks to Rickettsia rickettsii Correlates to Their Differences in Susceptibility to Infection.</title>
        <authorList>
            <person name="Martins L.A."/>
            <person name="Galletti M.F.B.M."/>
            <person name="Ribeiro J.M."/>
            <person name="Fujita A."/>
            <person name="Costa F.B."/>
            <person name="Labruna M.B."/>
            <person name="Daffre S."/>
            <person name="Fogaca A.C."/>
        </authorList>
    </citation>
    <scope>NUCLEOTIDE SEQUENCE</scope>
</reference>
<keyword evidence="6" id="KW-0010">Activator</keyword>
<comment type="similarity">
    <text evidence="2">Belongs to the AXUD1 family.</text>
</comment>
<dbReference type="EMBL" id="GFAC01005084">
    <property type="protein sequence ID" value="JAT94104.1"/>
    <property type="molecule type" value="mRNA"/>
</dbReference>
<evidence type="ECO:0000256" key="7">
    <source>
        <dbReference type="ARBA" id="ARBA00023163"/>
    </source>
</evidence>
<feature type="compositionally biased region" description="Acidic residues" evidence="9">
    <location>
        <begin position="30"/>
        <end position="47"/>
    </location>
</feature>
<evidence type="ECO:0000256" key="2">
    <source>
        <dbReference type="ARBA" id="ARBA00008548"/>
    </source>
</evidence>
<dbReference type="InterPro" id="IPR031972">
    <property type="entry name" value="CSRNP_N"/>
</dbReference>
<dbReference type="GO" id="GO:0000981">
    <property type="term" value="F:DNA-binding transcription factor activity, RNA polymerase II-specific"/>
    <property type="evidence" value="ECO:0007669"/>
    <property type="project" value="TreeGrafter"/>
</dbReference>
<dbReference type="PANTHER" id="PTHR13580:SF9">
    <property type="entry name" value="AXIN1 UP-REGULATED 1, ISOFORM A"/>
    <property type="match status" value="1"/>
</dbReference>
<sequence length="329" mass="34251">SSSLSPDDTAGSSSSAGDIGDAYQGAAATLEEDTAEEDDDEADEEGEAFSYLQPVPTRQRRALLRASGVRKIDALEKEECRDIRASREFCGCACKGRCLPDSCSCSIAGISCQVDRLSFPCGCTQEGCGNTSGRTEFNPVRVRAHFLHTLMRLEFEKQQAAGNLGAFPCVDPRRLIYYNAAAAAAATANGAAAGMTLPACHYSSEEDEEDEEDSSYSENSDYATEEEEGDGTELADGRPGSPHPDYTDLSCAVARGGESTSLASRGLVPVDPVFVGCGDCATDGLLASPAEGAEAGTSSTTEDGSSSTATTDSAFGEIIKASLGEVTTL</sequence>
<evidence type="ECO:0000256" key="1">
    <source>
        <dbReference type="ARBA" id="ARBA00004123"/>
    </source>
</evidence>
<keyword evidence="7" id="KW-0804">Transcription</keyword>
<evidence type="ECO:0000256" key="9">
    <source>
        <dbReference type="SAM" id="MobiDB-lite"/>
    </source>
</evidence>
<feature type="domain" description="Cysteine/serine-rich nuclear protein N-terminal" evidence="10">
    <location>
        <begin position="28"/>
        <end position="157"/>
    </location>
</feature>
<keyword evidence="4" id="KW-0805">Transcription regulation</keyword>